<dbReference type="SMART" id="SM00671">
    <property type="entry name" value="SEL1"/>
    <property type="match status" value="2"/>
</dbReference>
<dbReference type="RefSeq" id="WP_348264403.1">
    <property type="nucleotide sequence ID" value="NZ_CP121196.1"/>
</dbReference>
<gene>
    <name evidence="1" type="ORF">P8935_07690</name>
</gene>
<dbReference type="Pfam" id="PF08238">
    <property type="entry name" value="Sel1"/>
    <property type="match status" value="2"/>
</dbReference>
<dbReference type="AlphaFoldDB" id="A0AAU7DPJ7"/>
<proteinExistence type="predicted"/>
<dbReference type="InterPro" id="IPR011990">
    <property type="entry name" value="TPR-like_helical_dom_sf"/>
</dbReference>
<evidence type="ECO:0008006" key="2">
    <source>
        <dbReference type="Google" id="ProtNLM"/>
    </source>
</evidence>
<protein>
    <recommendedName>
        <fullName evidence="2">Sel1 repeat family protein</fullName>
    </recommendedName>
</protein>
<dbReference type="EMBL" id="CP121196">
    <property type="protein sequence ID" value="XBH19188.1"/>
    <property type="molecule type" value="Genomic_DNA"/>
</dbReference>
<dbReference type="Gene3D" id="1.25.40.10">
    <property type="entry name" value="Tetratricopeptide repeat domain"/>
    <property type="match status" value="2"/>
</dbReference>
<name>A0AAU7DPJ7_9BACT</name>
<evidence type="ECO:0000313" key="1">
    <source>
        <dbReference type="EMBL" id="XBH19188.1"/>
    </source>
</evidence>
<reference evidence="1" key="1">
    <citation type="submission" date="2023-03" db="EMBL/GenBank/DDBJ databases">
        <title>Edaphobacter sp.</title>
        <authorList>
            <person name="Huber K.J."/>
            <person name="Papendorf J."/>
            <person name="Pilke C."/>
            <person name="Bunk B."/>
            <person name="Sproeer C."/>
            <person name="Pester M."/>
        </authorList>
    </citation>
    <scope>NUCLEOTIDE SEQUENCE</scope>
    <source>
        <strain evidence="1">DSM 110680</strain>
    </source>
</reference>
<dbReference type="InterPro" id="IPR006597">
    <property type="entry name" value="Sel1-like"/>
</dbReference>
<accession>A0AAU7DPJ7</accession>
<sequence>MKTTYGVSPAKMTFWASMHEPLSDADIAKVNLELFAKGDKDAAWELGLAYMQGLGVPEDLVKAEAMFEIGAVCADREAMVAMFHAHGYFPTNLDAVEQWYTAAGRPLDLFELGEAYKAAAEADKAMSTTYYAKAVKNYIHLLNLRQGEERRAQLELGNFVIDGIYTAGDDPKSRSQNLRWARLIAQELLGQKEYQIAVEYKIGQDDLPPDERMWLRYCKRAAAYNIDLAQHFYVEALNDARARDFSGYDAYAWIRLSGERHLLQAITSGMSQEQMAAANSAYEALINTSIFFGAYYTPDDPLRNPSSAEMASMDQADPDVQLREAFNLEKMAANDEQVYQRVLAIYRDIRDHRDASPRFALGKYALNGTNNVPKNRSVAEYWLREASRSGSKPAQQLLESIE</sequence>
<dbReference type="SUPFAM" id="SSF81901">
    <property type="entry name" value="HCP-like"/>
    <property type="match status" value="1"/>
</dbReference>
<organism evidence="1">
    <name type="scientific">Telmatobacter sp. DSM 110680</name>
    <dbReference type="NCBI Taxonomy" id="3036704"/>
    <lineage>
        <taxon>Bacteria</taxon>
        <taxon>Pseudomonadati</taxon>
        <taxon>Acidobacteriota</taxon>
        <taxon>Terriglobia</taxon>
        <taxon>Terriglobales</taxon>
        <taxon>Acidobacteriaceae</taxon>
        <taxon>Telmatobacter</taxon>
    </lineage>
</organism>